<dbReference type="Proteomes" id="UP001144280">
    <property type="component" value="Unassembled WGS sequence"/>
</dbReference>
<dbReference type="EMBL" id="BSDI01000003">
    <property type="protein sequence ID" value="GLH95598.1"/>
    <property type="molecule type" value="Genomic_DNA"/>
</dbReference>
<dbReference type="RefSeq" id="WP_281892614.1">
    <property type="nucleotide sequence ID" value="NZ_BSDI01000003.1"/>
</dbReference>
<name>A0ABQ5QMH2_9ACTN</name>
<dbReference type="PROSITE" id="PS51831">
    <property type="entry name" value="HD"/>
    <property type="match status" value="1"/>
</dbReference>
<dbReference type="InterPro" id="IPR050135">
    <property type="entry name" value="dGTPase-like"/>
</dbReference>
<dbReference type="InterPro" id="IPR006674">
    <property type="entry name" value="HD_domain"/>
</dbReference>
<comment type="caution">
    <text evidence="2">The sequence shown here is derived from an EMBL/GenBank/DDBJ whole genome shotgun (WGS) entry which is preliminary data.</text>
</comment>
<reference evidence="2" key="1">
    <citation type="submission" date="2022-12" db="EMBL/GenBank/DDBJ databases">
        <title>New Phytohabitans aurantiacus sp. RD004123 nov., an actinomycete isolated from soil.</title>
        <authorList>
            <person name="Triningsih D.W."/>
            <person name="Harunari E."/>
            <person name="Igarashi Y."/>
        </authorList>
    </citation>
    <scope>NUCLEOTIDE SEQUENCE</scope>
    <source>
        <strain evidence="2">RD004123</strain>
    </source>
</reference>
<feature type="domain" description="HD" evidence="1">
    <location>
        <begin position="50"/>
        <end position="163"/>
    </location>
</feature>
<gene>
    <name evidence="2" type="ORF">Pa4123_08700</name>
</gene>
<sequence>MFVADPLFGPITTPSRLDQILRTPEVQRLREIRLINTTTPSLSGLSDTRRFTHTVGVLHLALGVAKRLHARWPAKQLETLLLAAILHDVGTPAYGHLFEYLLKVQFGFAHEAMLKSIIAGDYHRTGLFHQIYFGAPLRLRECIERLDVDPDEVVSFVLGQSPLGRLVAGTLDLDNVDNVHRMAAGLGLPYDRAGIDNLARAIDVHPETGTLTLPHAALPLVEHWVKLRRKCYEVLAFDEQALASQAMLTECLTVALQSGLLTEAEWFLTDEQLLRRLLDLDVEAPRPMRETVLRFATGDYFSTIFIGWYRDLATSVDLRHTDHRAVLRNRLEEALGIPVFPYVFHDRGTFVKQLKLNTVGTDGALSPATVGENSQSTIVGLFTSRRIDRPARSVVTGAKEVLAEFGLTSDALHPLPDKRDVYEIPGALKLI</sequence>
<dbReference type="PANTHER" id="PTHR11373:SF4">
    <property type="entry name" value="DEOXYNUCLEOSIDE TRIPHOSPHATE TRIPHOSPHOHYDROLASE SAMHD1"/>
    <property type="match status" value="1"/>
</dbReference>
<organism evidence="2 3">
    <name type="scientific">Phytohabitans aurantiacus</name>
    <dbReference type="NCBI Taxonomy" id="3016789"/>
    <lineage>
        <taxon>Bacteria</taxon>
        <taxon>Bacillati</taxon>
        <taxon>Actinomycetota</taxon>
        <taxon>Actinomycetes</taxon>
        <taxon>Micromonosporales</taxon>
        <taxon>Micromonosporaceae</taxon>
    </lineage>
</organism>
<proteinExistence type="predicted"/>
<evidence type="ECO:0000259" key="1">
    <source>
        <dbReference type="PROSITE" id="PS51831"/>
    </source>
</evidence>
<dbReference type="InterPro" id="IPR003607">
    <property type="entry name" value="HD/PDEase_dom"/>
</dbReference>
<evidence type="ECO:0000313" key="3">
    <source>
        <dbReference type="Proteomes" id="UP001144280"/>
    </source>
</evidence>
<dbReference type="PANTHER" id="PTHR11373">
    <property type="entry name" value="DEOXYNUCLEOSIDE TRIPHOSPHATE TRIPHOSPHOHYDROLASE"/>
    <property type="match status" value="1"/>
</dbReference>
<keyword evidence="3" id="KW-1185">Reference proteome</keyword>
<accession>A0ABQ5QMH2</accession>
<dbReference type="CDD" id="cd00077">
    <property type="entry name" value="HDc"/>
    <property type="match status" value="1"/>
</dbReference>
<dbReference type="Gene3D" id="1.10.3210.10">
    <property type="entry name" value="Hypothetical protein af1432"/>
    <property type="match status" value="1"/>
</dbReference>
<evidence type="ECO:0000313" key="2">
    <source>
        <dbReference type="EMBL" id="GLH95598.1"/>
    </source>
</evidence>
<dbReference type="SUPFAM" id="SSF109604">
    <property type="entry name" value="HD-domain/PDEase-like"/>
    <property type="match status" value="1"/>
</dbReference>
<dbReference type="Pfam" id="PF01966">
    <property type="entry name" value="HD"/>
    <property type="match status" value="1"/>
</dbReference>
<protein>
    <recommendedName>
        <fullName evidence="1">HD domain-containing protein</fullName>
    </recommendedName>
</protein>